<keyword evidence="10" id="KW-1133">Transmembrane helix</keyword>
<dbReference type="Pfam" id="PF13616">
    <property type="entry name" value="Rotamase_3"/>
    <property type="match status" value="1"/>
</dbReference>
<evidence type="ECO:0000256" key="10">
    <source>
        <dbReference type="SAM" id="Phobius"/>
    </source>
</evidence>
<feature type="region of interest" description="Disordered" evidence="9">
    <location>
        <begin position="348"/>
        <end position="373"/>
    </location>
</feature>
<evidence type="ECO:0000256" key="9">
    <source>
        <dbReference type="SAM" id="MobiDB-lite"/>
    </source>
</evidence>
<reference evidence="13" key="1">
    <citation type="journal article" date="2019" name="Int. J. Syst. Evol. Microbiol.">
        <title>The Global Catalogue of Microorganisms (GCM) 10K type strain sequencing project: providing services to taxonomists for standard genome sequencing and annotation.</title>
        <authorList>
            <consortium name="The Broad Institute Genomics Platform"/>
            <consortium name="The Broad Institute Genome Sequencing Center for Infectious Disease"/>
            <person name="Wu L."/>
            <person name="Ma J."/>
        </authorList>
    </citation>
    <scope>NUCLEOTIDE SEQUENCE [LARGE SCALE GENOMIC DNA]</scope>
    <source>
        <strain evidence="13">KCTC 42282</strain>
    </source>
</reference>
<dbReference type="SUPFAM" id="SSF54534">
    <property type="entry name" value="FKBP-like"/>
    <property type="match status" value="1"/>
</dbReference>
<dbReference type="Proteomes" id="UP001595704">
    <property type="component" value="Unassembled WGS sequence"/>
</dbReference>
<proteinExistence type="inferred from homology"/>
<keyword evidence="5 8" id="KW-0697">Rotamase</keyword>
<dbReference type="InterPro" id="IPR046357">
    <property type="entry name" value="PPIase_dom_sf"/>
</dbReference>
<gene>
    <name evidence="12" type="ORF">ACFONL_22005</name>
</gene>
<dbReference type="EC" id="5.2.1.8" evidence="3"/>
<comment type="catalytic activity">
    <reaction evidence="1">
        <text>[protein]-peptidylproline (omega=180) = [protein]-peptidylproline (omega=0)</text>
        <dbReference type="Rhea" id="RHEA:16237"/>
        <dbReference type="Rhea" id="RHEA-COMP:10747"/>
        <dbReference type="Rhea" id="RHEA-COMP:10748"/>
        <dbReference type="ChEBI" id="CHEBI:83833"/>
        <dbReference type="ChEBI" id="CHEBI:83834"/>
        <dbReference type="EC" id="5.2.1.8"/>
    </reaction>
</comment>
<evidence type="ECO:0000259" key="11">
    <source>
        <dbReference type="PROSITE" id="PS50198"/>
    </source>
</evidence>
<evidence type="ECO:0000256" key="6">
    <source>
        <dbReference type="ARBA" id="ARBA00030642"/>
    </source>
</evidence>
<dbReference type="InterPro" id="IPR000297">
    <property type="entry name" value="PPIase_PpiC"/>
</dbReference>
<evidence type="ECO:0000256" key="8">
    <source>
        <dbReference type="PROSITE-ProRule" id="PRU00278"/>
    </source>
</evidence>
<evidence type="ECO:0000256" key="3">
    <source>
        <dbReference type="ARBA" id="ARBA00013194"/>
    </source>
</evidence>
<feature type="transmembrane region" description="Helical" evidence="10">
    <location>
        <begin position="43"/>
        <end position="65"/>
    </location>
</feature>
<accession>A0ABV7UMP4</accession>
<feature type="domain" description="PpiC" evidence="11">
    <location>
        <begin position="218"/>
        <end position="308"/>
    </location>
</feature>
<name>A0ABV7UMP4_9HYPH</name>
<keyword evidence="13" id="KW-1185">Reference proteome</keyword>
<dbReference type="GO" id="GO:0016853">
    <property type="term" value="F:isomerase activity"/>
    <property type="evidence" value="ECO:0007669"/>
    <property type="project" value="UniProtKB-KW"/>
</dbReference>
<organism evidence="12 13">
    <name type="scientific">Camelimonas fluminis</name>
    <dbReference type="NCBI Taxonomy" id="1576911"/>
    <lineage>
        <taxon>Bacteria</taxon>
        <taxon>Pseudomonadati</taxon>
        <taxon>Pseudomonadota</taxon>
        <taxon>Alphaproteobacteria</taxon>
        <taxon>Hyphomicrobiales</taxon>
        <taxon>Chelatococcaceae</taxon>
        <taxon>Camelimonas</taxon>
    </lineage>
</organism>
<comment type="similarity">
    <text evidence="2">Belongs to the PpiC/parvulin rotamase family.</text>
</comment>
<protein>
    <recommendedName>
        <fullName evidence="4">Parvulin-like PPIase</fullName>
        <ecNumber evidence="3">5.2.1.8</ecNumber>
    </recommendedName>
    <alternativeName>
        <fullName evidence="6">Peptidyl-prolyl cis-trans isomerase plp</fullName>
    </alternativeName>
    <alternativeName>
        <fullName evidence="7">Rotamase plp</fullName>
    </alternativeName>
</protein>
<keyword evidence="10" id="KW-0472">Membrane</keyword>
<dbReference type="PROSITE" id="PS50198">
    <property type="entry name" value="PPIC_PPIASE_2"/>
    <property type="match status" value="1"/>
</dbReference>
<dbReference type="InterPro" id="IPR027304">
    <property type="entry name" value="Trigger_fact/SurA_dom_sf"/>
</dbReference>
<evidence type="ECO:0000256" key="1">
    <source>
        <dbReference type="ARBA" id="ARBA00000971"/>
    </source>
</evidence>
<dbReference type="EMBL" id="JBHRYC010000113">
    <property type="protein sequence ID" value="MFC3640017.1"/>
    <property type="molecule type" value="Genomic_DNA"/>
</dbReference>
<dbReference type="RefSeq" id="WP_244643145.1">
    <property type="nucleotide sequence ID" value="NZ_BNCG01000011.1"/>
</dbReference>
<comment type="caution">
    <text evidence="12">The sequence shown here is derived from an EMBL/GenBank/DDBJ whole genome shotgun (WGS) entry which is preliminary data.</text>
</comment>
<evidence type="ECO:0000256" key="5">
    <source>
        <dbReference type="ARBA" id="ARBA00023110"/>
    </source>
</evidence>
<sequence>MFRSLYGTVSAAVQTRQARQDTPLMQMQDQPLMKVRFRRHARATLATLVAASMLGGSLLAGPLLAKDPARGDLSGVIRNTPPRRAAPAPLAAPGAAGTTAAPAAAAIPDDTVLARVDGAPITQRDVRLAMEDLADRLPRVSEENRQDYVLSYLIDLQLGSRAAVAEKLDTTPEFERKAAYNRNKLLLDELLAHEAHKAVTAEAAQKTYQQTLRDLKPEEEVRARHILVDSEANAKAAIARLKAGEDFARVAAELSTDPGAAKSGGELGWFTRDRMAPEFSEAAFRLKPGEISAPVKTQFGWHVIQLEERRTRPAPSFDEVKPEVEAYLARKAQQDLVLNLRSKAKIERFAPPAAGKEDARAAPKPPANGDAKR</sequence>
<dbReference type="InterPro" id="IPR050245">
    <property type="entry name" value="PrsA_foldase"/>
</dbReference>
<keyword evidence="8 12" id="KW-0413">Isomerase</keyword>
<keyword evidence="10" id="KW-0812">Transmembrane</keyword>
<dbReference type="PANTHER" id="PTHR47245">
    <property type="entry name" value="PEPTIDYLPROLYL ISOMERASE"/>
    <property type="match status" value="1"/>
</dbReference>
<dbReference type="PANTHER" id="PTHR47245:SF2">
    <property type="entry name" value="PEPTIDYL-PROLYL CIS-TRANS ISOMERASE HP_0175-RELATED"/>
    <property type="match status" value="1"/>
</dbReference>
<evidence type="ECO:0000313" key="12">
    <source>
        <dbReference type="EMBL" id="MFC3640017.1"/>
    </source>
</evidence>
<dbReference type="SUPFAM" id="SSF109998">
    <property type="entry name" value="Triger factor/SurA peptide-binding domain-like"/>
    <property type="match status" value="1"/>
</dbReference>
<evidence type="ECO:0000313" key="13">
    <source>
        <dbReference type="Proteomes" id="UP001595704"/>
    </source>
</evidence>
<evidence type="ECO:0000256" key="7">
    <source>
        <dbReference type="ARBA" id="ARBA00031484"/>
    </source>
</evidence>
<evidence type="ECO:0000256" key="2">
    <source>
        <dbReference type="ARBA" id="ARBA00007656"/>
    </source>
</evidence>
<dbReference type="Gene3D" id="3.10.50.40">
    <property type="match status" value="1"/>
</dbReference>
<evidence type="ECO:0000256" key="4">
    <source>
        <dbReference type="ARBA" id="ARBA00018370"/>
    </source>
</evidence>